<dbReference type="EMBL" id="JAPZBU010000009">
    <property type="protein sequence ID" value="KAJ5386882.1"/>
    <property type="molecule type" value="Genomic_DNA"/>
</dbReference>
<dbReference type="Proteomes" id="UP001147747">
    <property type="component" value="Unassembled WGS sequence"/>
</dbReference>
<dbReference type="GeneID" id="81373040"/>
<proteinExistence type="predicted"/>
<keyword evidence="1" id="KW-0175">Coiled coil</keyword>
<accession>A0A9W9VPF6</accession>
<dbReference type="AlphaFoldDB" id="A0A9W9VPF6"/>
<organism evidence="2 3">
    <name type="scientific">Penicillium cosmopolitanum</name>
    <dbReference type="NCBI Taxonomy" id="1131564"/>
    <lineage>
        <taxon>Eukaryota</taxon>
        <taxon>Fungi</taxon>
        <taxon>Dikarya</taxon>
        <taxon>Ascomycota</taxon>
        <taxon>Pezizomycotina</taxon>
        <taxon>Eurotiomycetes</taxon>
        <taxon>Eurotiomycetidae</taxon>
        <taxon>Eurotiales</taxon>
        <taxon>Aspergillaceae</taxon>
        <taxon>Penicillium</taxon>
    </lineage>
</organism>
<evidence type="ECO:0000313" key="2">
    <source>
        <dbReference type="EMBL" id="KAJ5386882.1"/>
    </source>
</evidence>
<comment type="caution">
    <text evidence="2">The sequence shown here is derived from an EMBL/GenBank/DDBJ whole genome shotgun (WGS) entry which is preliminary data.</text>
</comment>
<gene>
    <name evidence="2" type="ORF">N7509_009423</name>
</gene>
<protein>
    <submittedName>
        <fullName evidence="2">Uncharacterized protein</fullName>
    </submittedName>
</protein>
<evidence type="ECO:0000256" key="1">
    <source>
        <dbReference type="SAM" id="Coils"/>
    </source>
</evidence>
<reference evidence="2" key="1">
    <citation type="submission" date="2022-12" db="EMBL/GenBank/DDBJ databases">
        <authorList>
            <person name="Petersen C."/>
        </authorList>
    </citation>
    <scope>NUCLEOTIDE SEQUENCE</scope>
    <source>
        <strain evidence="2">IBT 29677</strain>
    </source>
</reference>
<reference evidence="2" key="2">
    <citation type="journal article" date="2023" name="IMA Fungus">
        <title>Comparative genomic study of the Penicillium genus elucidates a diverse pangenome and 15 lateral gene transfer events.</title>
        <authorList>
            <person name="Petersen C."/>
            <person name="Sorensen T."/>
            <person name="Nielsen M.R."/>
            <person name="Sondergaard T.E."/>
            <person name="Sorensen J.L."/>
            <person name="Fitzpatrick D.A."/>
            <person name="Frisvad J.C."/>
            <person name="Nielsen K.L."/>
        </authorList>
    </citation>
    <scope>NUCLEOTIDE SEQUENCE</scope>
    <source>
        <strain evidence="2">IBT 29677</strain>
    </source>
</reference>
<dbReference type="RefSeq" id="XP_056484680.1">
    <property type="nucleotide sequence ID" value="XM_056634060.1"/>
</dbReference>
<name>A0A9W9VPF6_9EURO</name>
<sequence length="163" mass="18622">MATTIDLTNEHATLTNKLLAGCDTWLREAKTFAEILTQQGLTLAPLDTEIEFILRAIYISTAQMKLTSTPSGMIIETEHQLRNTYDAIHAENVTLTNERDMLRAELAALNAQHHPMEDMLPASVVEPMFQDVVKFCVLLKDEWERLKRDCESLKRECEDMKEV</sequence>
<dbReference type="OrthoDB" id="10404236at2759"/>
<feature type="coiled-coil region" evidence="1">
    <location>
        <begin position="136"/>
        <end position="163"/>
    </location>
</feature>
<evidence type="ECO:0000313" key="3">
    <source>
        <dbReference type="Proteomes" id="UP001147747"/>
    </source>
</evidence>
<keyword evidence="3" id="KW-1185">Reference proteome</keyword>